<dbReference type="PROSITE" id="PS00730">
    <property type="entry name" value="AP_NUCLEASE_F2_2"/>
    <property type="match status" value="1"/>
</dbReference>
<dbReference type="EC" id="3.1.21.2" evidence="9"/>
<reference evidence="11" key="1">
    <citation type="journal article" date="2021" name="PeerJ">
        <title>Extensive microbial diversity within the chicken gut microbiome revealed by metagenomics and culture.</title>
        <authorList>
            <person name="Gilroy R."/>
            <person name="Ravi A."/>
            <person name="Getino M."/>
            <person name="Pursley I."/>
            <person name="Horton D.L."/>
            <person name="Alikhan N.F."/>
            <person name="Baker D."/>
            <person name="Gharbi K."/>
            <person name="Hall N."/>
            <person name="Watson M."/>
            <person name="Adriaenssens E.M."/>
            <person name="Foster-Nyarko E."/>
            <person name="Jarju S."/>
            <person name="Secka A."/>
            <person name="Antonio M."/>
            <person name="Oren A."/>
            <person name="Chaudhuri R.R."/>
            <person name="La Ragione R."/>
            <person name="Hildebrand F."/>
            <person name="Pallen M.J."/>
        </authorList>
    </citation>
    <scope>NUCLEOTIDE SEQUENCE</scope>
    <source>
        <strain evidence="11">Gambia15-2214</strain>
    </source>
</reference>
<dbReference type="NCBIfam" id="TIGR00587">
    <property type="entry name" value="nfo"/>
    <property type="match status" value="1"/>
</dbReference>
<sequence>MFIGCHLSSTKGFLAMGKTALSIGANTFAFFTRNPRGGSAKELDSEDAHALTELCKAEGFGPLVAHAPYTMNLCSADEGIRGFAADMLREDILRMEALPGNYYNFHPGSHTGQGVDVGIGFIAEALGSVLPLAEHTTILLETMAGKGSEVGRRFEELKEIIDRVEGTASVSPVQGAPAARLGVCIDTCHLHDGGYDIVHDLDAVLNEFDNIIGLDRLKACHLNDSMNDAGSRKDRHAKIGEGHIGLEALTAVINHPVLKNLPFILETPNELPGYAKEIALLRSLRQ</sequence>
<dbReference type="EMBL" id="JAHLFV010000058">
    <property type="protein sequence ID" value="MBU3849419.1"/>
    <property type="molecule type" value="Genomic_DNA"/>
</dbReference>
<feature type="domain" description="Xylose isomerase-like TIM barrel" evidence="10">
    <location>
        <begin position="20"/>
        <end position="283"/>
    </location>
</feature>
<keyword evidence="8 9" id="KW-0234">DNA repair</keyword>
<protein>
    <recommendedName>
        <fullName evidence="9">Probable endonuclease 4</fullName>
        <ecNumber evidence="9">3.1.21.2</ecNumber>
    </recommendedName>
    <alternativeName>
        <fullName evidence="9">Endodeoxyribonuclease IV</fullName>
    </alternativeName>
    <alternativeName>
        <fullName evidence="9">Endonuclease IV</fullName>
    </alternativeName>
</protein>
<name>A0A9E2L128_9SPIR</name>
<keyword evidence="5 9" id="KW-0227">DNA damage</keyword>
<evidence type="ECO:0000313" key="12">
    <source>
        <dbReference type="Proteomes" id="UP000823914"/>
    </source>
</evidence>
<gene>
    <name evidence="9" type="primary">nfo</name>
    <name evidence="11" type="ORF">IAA16_02515</name>
</gene>
<dbReference type="FunFam" id="3.20.20.150:FF:000001">
    <property type="entry name" value="Probable endonuclease 4"/>
    <property type="match status" value="1"/>
</dbReference>
<evidence type="ECO:0000256" key="2">
    <source>
        <dbReference type="ARBA" id="ARBA00022722"/>
    </source>
</evidence>
<feature type="binding site" evidence="9">
    <location>
        <position position="66"/>
    </location>
    <ligand>
        <name>Zn(2+)</name>
        <dbReference type="ChEBI" id="CHEBI:29105"/>
        <label>1</label>
    </ligand>
</feature>
<dbReference type="InterPro" id="IPR013022">
    <property type="entry name" value="Xyl_isomerase-like_TIM-brl"/>
</dbReference>
<evidence type="ECO:0000256" key="4">
    <source>
        <dbReference type="ARBA" id="ARBA00022759"/>
    </source>
</evidence>
<dbReference type="GO" id="GO:0008833">
    <property type="term" value="F:deoxyribonuclease IV (phage-T4-induced) activity"/>
    <property type="evidence" value="ECO:0007669"/>
    <property type="project" value="UniProtKB-UniRule"/>
</dbReference>
<comment type="function">
    <text evidence="9">Endonuclease IV plays a role in DNA repair. It cleaves phosphodiester bonds at apurinic or apyrimidinic (AP) sites, generating a 3'-hydroxyl group and a 5'-terminal sugar phosphate.</text>
</comment>
<dbReference type="PANTHER" id="PTHR21445">
    <property type="entry name" value="ENDONUCLEASE IV ENDODEOXYRIBONUCLEASE IV"/>
    <property type="match status" value="1"/>
</dbReference>
<keyword evidence="6 9" id="KW-0378">Hydrolase</keyword>
<dbReference type="CDD" id="cd00019">
    <property type="entry name" value="AP2Ec"/>
    <property type="match status" value="1"/>
</dbReference>
<dbReference type="AlphaFoldDB" id="A0A9E2L128"/>
<keyword evidence="3 9" id="KW-0479">Metal-binding</keyword>
<comment type="caution">
    <text evidence="11">The sequence shown here is derived from an EMBL/GenBank/DDBJ whole genome shotgun (WGS) entry which is preliminary data.</text>
</comment>
<keyword evidence="4 9" id="KW-0255">Endonuclease</keyword>
<reference evidence="11" key="2">
    <citation type="submission" date="2021-04" db="EMBL/GenBank/DDBJ databases">
        <authorList>
            <person name="Gilroy R."/>
        </authorList>
    </citation>
    <scope>NUCLEOTIDE SEQUENCE</scope>
    <source>
        <strain evidence="11">Gambia15-2214</strain>
    </source>
</reference>
<keyword evidence="7 9" id="KW-0862">Zinc</keyword>
<dbReference type="PANTHER" id="PTHR21445:SF0">
    <property type="entry name" value="APURINIC-APYRIMIDINIC ENDONUCLEASE"/>
    <property type="match status" value="1"/>
</dbReference>
<organism evidence="11 12">
    <name type="scientific">Candidatus Treponema excrementipullorum</name>
    <dbReference type="NCBI Taxonomy" id="2838768"/>
    <lineage>
        <taxon>Bacteria</taxon>
        <taxon>Pseudomonadati</taxon>
        <taxon>Spirochaetota</taxon>
        <taxon>Spirochaetia</taxon>
        <taxon>Spirochaetales</taxon>
        <taxon>Treponemataceae</taxon>
        <taxon>Treponema</taxon>
    </lineage>
</organism>
<dbReference type="Pfam" id="PF01261">
    <property type="entry name" value="AP_endonuc_2"/>
    <property type="match status" value="1"/>
</dbReference>
<keyword evidence="2 9" id="KW-0540">Nuclease</keyword>
<dbReference type="InterPro" id="IPR018246">
    <property type="entry name" value="AP_endonuc_F2_Zn_BS"/>
</dbReference>
<feature type="binding site" evidence="9">
    <location>
        <position position="221"/>
    </location>
    <ligand>
        <name>Zn(2+)</name>
        <dbReference type="ChEBI" id="CHEBI:29105"/>
        <label>2</label>
    </ligand>
</feature>
<feature type="binding site" evidence="9">
    <location>
        <position position="186"/>
    </location>
    <ligand>
        <name>Zn(2+)</name>
        <dbReference type="ChEBI" id="CHEBI:29105"/>
        <label>2</label>
    </ligand>
</feature>
<feature type="binding site" evidence="9">
    <location>
        <position position="266"/>
    </location>
    <ligand>
        <name>Zn(2+)</name>
        <dbReference type="ChEBI" id="CHEBI:29105"/>
        <label>2</label>
    </ligand>
</feature>
<feature type="binding site" evidence="9">
    <location>
        <position position="234"/>
    </location>
    <ligand>
        <name>Zn(2+)</name>
        <dbReference type="ChEBI" id="CHEBI:29105"/>
        <label>3</label>
    </ligand>
</feature>
<dbReference type="GO" id="GO:0008081">
    <property type="term" value="F:phosphoric diester hydrolase activity"/>
    <property type="evidence" value="ECO:0007669"/>
    <property type="project" value="TreeGrafter"/>
</dbReference>
<dbReference type="SUPFAM" id="SSF51658">
    <property type="entry name" value="Xylose isomerase-like"/>
    <property type="match status" value="1"/>
</dbReference>
<evidence type="ECO:0000256" key="6">
    <source>
        <dbReference type="ARBA" id="ARBA00022801"/>
    </source>
</evidence>
<evidence type="ECO:0000256" key="3">
    <source>
        <dbReference type="ARBA" id="ARBA00022723"/>
    </source>
</evidence>
<comment type="cofactor">
    <cofactor evidence="9">
        <name>Zn(2+)</name>
        <dbReference type="ChEBI" id="CHEBI:29105"/>
    </cofactor>
    <text evidence="9">Binds 3 Zn(2+) ions.</text>
</comment>
<dbReference type="InterPro" id="IPR001719">
    <property type="entry name" value="AP_endonuc_2"/>
</dbReference>
<feature type="binding site" evidence="9">
    <location>
        <position position="236"/>
    </location>
    <ligand>
        <name>Zn(2+)</name>
        <dbReference type="ChEBI" id="CHEBI:29105"/>
        <label>3</label>
    </ligand>
</feature>
<evidence type="ECO:0000313" key="11">
    <source>
        <dbReference type="EMBL" id="MBU3849419.1"/>
    </source>
</evidence>
<feature type="binding site" evidence="9">
    <location>
        <position position="106"/>
    </location>
    <ligand>
        <name>Zn(2+)</name>
        <dbReference type="ChEBI" id="CHEBI:29105"/>
        <label>1</label>
    </ligand>
</feature>
<evidence type="ECO:0000259" key="10">
    <source>
        <dbReference type="Pfam" id="PF01261"/>
    </source>
</evidence>
<dbReference type="GO" id="GO:0003677">
    <property type="term" value="F:DNA binding"/>
    <property type="evidence" value="ECO:0007669"/>
    <property type="project" value="InterPro"/>
</dbReference>
<comment type="similarity">
    <text evidence="1 9">Belongs to the AP endonuclease 2 family.</text>
</comment>
<dbReference type="InterPro" id="IPR036237">
    <property type="entry name" value="Xyl_isomerase-like_sf"/>
</dbReference>
<comment type="catalytic activity">
    <reaction evidence="9">
        <text>Endonucleolytic cleavage to 5'-phosphooligonucleotide end-products.</text>
        <dbReference type="EC" id="3.1.21.2"/>
    </reaction>
</comment>
<dbReference type="GO" id="GO:0008270">
    <property type="term" value="F:zinc ion binding"/>
    <property type="evidence" value="ECO:0007669"/>
    <property type="project" value="UniProtKB-UniRule"/>
</dbReference>
<dbReference type="PROSITE" id="PS51432">
    <property type="entry name" value="AP_NUCLEASE_F2_4"/>
    <property type="match status" value="1"/>
</dbReference>
<evidence type="ECO:0000256" key="8">
    <source>
        <dbReference type="ARBA" id="ARBA00023204"/>
    </source>
</evidence>
<dbReference type="HAMAP" id="MF_00152">
    <property type="entry name" value="Nfo"/>
    <property type="match status" value="1"/>
</dbReference>
<evidence type="ECO:0000256" key="5">
    <source>
        <dbReference type="ARBA" id="ARBA00022763"/>
    </source>
</evidence>
<proteinExistence type="inferred from homology"/>
<dbReference type="GO" id="GO:0003906">
    <property type="term" value="F:DNA-(apurinic or apyrimidinic site) endonuclease activity"/>
    <property type="evidence" value="ECO:0007669"/>
    <property type="project" value="TreeGrafter"/>
</dbReference>
<dbReference type="Gene3D" id="3.20.20.150">
    <property type="entry name" value="Divalent-metal-dependent TIM barrel enzymes"/>
    <property type="match status" value="1"/>
</dbReference>
<feature type="binding site" evidence="9">
    <location>
        <position position="141"/>
    </location>
    <ligand>
        <name>Zn(2+)</name>
        <dbReference type="ChEBI" id="CHEBI:29105"/>
        <label>2</label>
    </ligand>
</feature>
<evidence type="ECO:0000256" key="9">
    <source>
        <dbReference type="HAMAP-Rule" id="MF_00152"/>
    </source>
</evidence>
<dbReference type="GO" id="GO:0006284">
    <property type="term" value="P:base-excision repair"/>
    <property type="evidence" value="ECO:0007669"/>
    <property type="project" value="TreeGrafter"/>
</dbReference>
<dbReference type="SMART" id="SM00518">
    <property type="entry name" value="AP2Ec"/>
    <property type="match status" value="1"/>
</dbReference>
<evidence type="ECO:0000256" key="1">
    <source>
        <dbReference type="ARBA" id="ARBA00005340"/>
    </source>
</evidence>
<dbReference type="Proteomes" id="UP000823914">
    <property type="component" value="Unassembled WGS sequence"/>
</dbReference>
<accession>A0A9E2L128</accession>
<feature type="binding site" evidence="9">
    <location>
        <position position="141"/>
    </location>
    <ligand>
        <name>Zn(2+)</name>
        <dbReference type="ChEBI" id="CHEBI:29105"/>
        <label>1</label>
    </ligand>
</feature>
<feature type="binding site" evidence="9">
    <location>
        <position position="189"/>
    </location>
    <ligand>
        <name>Zn(2+)</name>
        <dbReference type="ChEBI" id="CHEBI:29105"/>
        <label>3</label>
    </ligand>
</feature>
<evidence type="ECO:0000256" key="7">
    <source>
        <dbReference type="ARBA" id="ARBA00022833"/>
    </source>
</evidence>